<evidence type="ECO:0000256" key="3">
    <source>
        <dbReference type="ARBA" id="ARBA00022691"/>
    </source>
</evidence>
<keyword evidence="1 5" id="KW-0489">Methyltransferase</keyword>
<accession>A0AA39X138</accession>
<keyword evidence="2" id="KW-0808">Transferase</keyword>
<evidence type="ECO:0000313" key="5">
    <source>
        <dbReference type="EMBL" id="KAK0625348.1"/>
    </source>
</evidence>
<dbReference type="InterPro" id="IPR029063">
    <property type="entry name" value="SAM-dependent_MTases_sf"/>
</dbReference>
<keyword evidence="3" id="KW-0949">S-adenosyl-L-methionine</keyword>
<dbReference type="InterPro" id="IPR016461">
    <property type="entry name" value="COMT-like"/>
</dbReference>
<dbReference type="Gene3D" id="3.40.50.150">
    <property type="entry name" value="Vaccinia Virus protein VP39"/>
    <property type="match status" value="1"/>
</dbReference>
<dbReference type="GO" id="GO:0008171">
    <property type="term" value="F:O-methyltransferase activity"/>
    <property type="evidence" value="ECO:0007669"/>
    <property type="project" value="InterPro"/>
</dbReference>
<evidence type="ECO:0000256" key="1">
    <source>
        <dbReference type="ARBA" id="ARBA00022603"/>
    </source>
</evidence>
<feature type="domain" description="O-methyltransferase C-terminal" evidence="4">
    <location>
        <begin position="242"/>
        <end position="371"/>
    </location>
</feature>
<keyword evidence="6" id="KW-1185">Reference proteome</keyword>
<dbReference type="PANTHER" id="PTHR43712:SF12">
    <property type="entry name" value="STERIGMATOCYSTIN 8-O-METHYLTRANSFERASE"/>
    <property type="match status" value="1"/>
</dbReference>
<gene>
    <name evidence="5" type="ORF">B0T17DRAFT_617450</name>
</gene>
<comment type="caution">
    <text evidence="5">The sequence shown here is derived from an EMBL/GenBank/DDBJ whole genome shotgun (WGS) entry which is preliminary data.</text>
</comment>
<dbReference type="Pfam" id="PF00891">
    <property type="entry name" value="Methyltransf_2"/>
    <property type="match status" value="1"/>
</dbReference>
<dbReference type="InterPro" id="IPR001077">
    <property type="entry name" value="COMT_C"/>
</dbReference>
<reference evidence="5" key="1">
    <citation type="submission" date="2023-06" db="EMBL/GenBank/DDBJ databases">
        <title>Genome-scale phylogeny and comparative genomics of the fungal order Sordariales.</title>
        <authorList>
            <consortium name="Lawrence Berkeley National Laboratory"/>
            <person name="Hensen N."/>
            <person name="Bonometti L."/>
            <person name="Westerberg I."/>
            <person name="Brannstrom I.O."/>
            <person name="Guillou S."/>
            <person name="Cros-Aarteil S."/>
            <person name="Calhoun S."/>
            <person name="Haridas S."/>
            <person name="Kuo A."/>
            <person name="Mondo S."/>
            <person name="Pangilinan J."/>
            <person name="Riley R."/>
            <person name="LaButti K."/>
            <person name="Andreopoulos B."/>
            <person name="Lipzen A."/>
            <person name="Chen C."/>
            <person name="Yanf M."/>
            <person name="Daum C."/>
            <person name="Ng V."/>
            <person name="Clum A."/>
            <person name="Steindorff A."/>
            <person name="Ohm R."/>
            <person name="Martin F."/>
            <person name="Silar P."/>
            <person name="Natvig D."/>
            <person name="Lalanne C."/>
            <person name="Gautier V."/>
            <person name="Ament-velasquez S.L."/>
            <person name="Kruys A."/>
            <person name="Hutchinson M.I."/>
            <person name="Powell A.J."/>
            <person name="Barry K."/>
            <person name="Miller A.N."/>
            <person name="Grigoriev I.V."/>
            <person name="Debuchy R."/>
            <person name="Gladieux P."/>
            <person name="Thoren M.H."/>
            <person name="Johannesson H."/>
        </authorList>
    </citation>
    <scope>NUCLEOTIDE SEQUENCE</scope>
    <source>
        <strain evidence="5">SMH3391-2</strain>
    </source>
</reference>
<dbReference type="AlphaFoldDB" id="A0AA39X138"/>
<dbReference type="PROSITE" id="PS51683">
    <property type="entry name" value="SAM_OMT_II"/>
    <property type="match status" value="1"/>
</dbReference>
<name>A0AA39X138_9PEZI</name>
<dbReference type="SUPFAM" id="SSF53335">
    <property type="entry name" value="S-adenosyl-L-methionine-dependent methyltransferases"/>
    <property type="match status" value="1"/>
</dbReference>
<dbReference type="EMBL" id="JAULSR010000003">
    <property type="protein sequence ID" value="KAK0625348.1"/>
    <property type="molecule type" value="Genomic_DNA"/>
</dbReference>
<evidence type="ECO:0000256" key="2">
    <source>
        <dbReference type="ARBA" id="ARBA00022679"/>
    </source>
</evidence>
<sequence>MSARIMELAQTISASVAEIDKTLSALGLQSPSFDEDAPTEYRPREVSDARDVVLDATAELHDLLLEPLFLVKTKGARWDANKPGHAIPEQQFGLPPSYRPLQHTRHDPPNGQLSFGDIGRRTKLGEQMTCRLLRHAMTMRIFREPTPGMMLDALQKWPLSQEPNQTGYSLSKNTSPTIYDIIGSSPSQSALFASSMVVWARQPYNAPSHPADGYDWPALLSSPDHNVTNKNKTNNKDRRINVLDIGGARGHVAAALASQHPFLDVVVQDMAAIVAGAEQEITPPELVEQKRVRFMAHDLFSAQQPRLLSDLFGHDGDGHEAIVVDVFLLRWVLHNWADKHCVAILRSQIPALRRGARVLVMDACMSDPADGNDDDRAGVEVEVEVLGKDFGAGALALPLWKEREMRYRSEDLNMAAIFNARERTLREWKALFTEADPRLVPKRVIKPEGSALAILEVLWLPSVDER</sequence>
<dbReference type="PANTHER" id="PTHR43712">
    <property type="entry name" value="PUTATIVE (AFU_ORTHOLOGUE AFUA_4G14580)-RELATED"/>
    <property type="match status" value="1"/>
</dbReference>
<proteinExistence type="predicted"/>
<organism evidence="5 6">
    <name type="scientific">Bombardia bombarda</name>
    <dbReference type="NCBI Taxonomy" id="252184"/>
    <lineage>
        <taxon>Eukaryota</taxon>
        <taxon>Fungi</taxon>
        <taxon>Dikarya</taxon>
        <taxon>Ascomycota</taxon>
        <taxon>Pezizomycotina</taxon>
        <taxon>Sordariomycetes</taxon>
        <taxon>Sordariomycetidae</taxon>
        <taxon>Sordariales</taxon>
        <taxon>Lasiosphaeriaceae</taxon>
        <taxon>Bombardia</taxon>
    </lineage>
</organism>
<dbReference type="Proteomes" id="UP001174934">
    <property type="component" value="Unassembled WGS sequence"/>
</dbReference>
<dbReference type="GO" id="GO:0032259">
    <property type="term" value="P:methylation"/>
    <property type="evidence" value="ECO:0007669"/>
    <property type="project" value="UniProtKB-KW"/>
</dbReference>
<protein>
    <submittedName>
        <fullName evidence="5">S-adenosyl-L-methionine-dependent methyltransferase</fullName>
    </submittedName>
</protein>
<evidence type="ECO:0000259" key="4">
    <source>
        <dbReference type="Pfam" id="PF00891"/>
    </source>
</evidence>
<evidence type="ECO:0000313" key="6">
    <source>
        <dbReference type="Proteomes" id="UP001174934"/>
    </source>
</evidence>